<evidence type="ECO:0000313" key="2">
    <source>
        <dbReference type="EMBL" id="OCL10577.1"/>
    </source>
</evidence>
<organism evidence="2 3">
    <name type="scientific">Glonium stellatum</name>
    <dbReference type="NCBI Taxonomy" id="574774"/>
    <lineage>
        <taxon>Eukaryota</taxon>
        <taxon>Fungi</taxon>
        <taxon>Dikarya</taxon>
        <taxon>Ascomycota</taxon>
        <taxon>Pezizomycotina</taxon>
        <taxon>Dothideomycetes</taxon>
        <taxon>Pleosporomycetidae</taxon>
        <taxon>Gloniales</taxon>
        <taxon>Gloniaceae</taxon>
        <taxon>Glonium</taxon>
    </lineage>
</organism>
<evidence type="ECO:0000313" key="3">
    <source>
        <dbReference type="Proteomes" id="UP000250140"/>
    </source>
</evidence>
<dbReference type="AlphaFoldDB" id="A0A8E2JVD7"/>
<evidence type="ECO:0000259" key="1">
    <source>
        <dbReference type="Pfam" id="PF01965"/>
    </source>
</evidence>
<dbReference type="InterPro" id="IPR052158">
    <property type="entry name" value="INH-QAR"/>
</dbReference>
<dbReference type="EMBL" id="KV749220">
    <property type="protein sequence ID" value="OCL10577.1"/>
    <property type="molecule type" value="Genomic_DNA"/>
</dbReference>
<name>A0A8E2JVD7_9PEZI</name>
<dbReference type="OrthoDB" id="543156at2759"/>
<dbReference type="CDD" id="cd03139">
    <property type="entry name" value="GATase1_PfpI_2"/>
    <property type="match status" value="1"/>
</dbReference>
<accession>A0A8E2JVD7</accession>
<gene>
    <name evidence="2" type="ORF">AOQ84DRAFT_337239</name>
</gene>
<dbReference type="Gene3D" id="3.40.50.880">
    <property type="match status" value="1"/>
</dbReference>
<dbReference type="PANTHER" id="PTHR43130:SF15">
    <property type="entry name" value="THIJ_PFPI FAMILY PROTEIN (AFU_ORTHOLOGUE AFUA_5G14240)"/>
    <property type="match status" value="1"/>
</dbReference>
<keyword evidence="2" id="KW-0808">Transferase</keyword>
<dbReference type="SUPFAM" id="SSF52317">
    <property type="entry name" value="Class I glutamine amidotransferase-like"/>
    <property type="match status" value="1"/>
</dbReference>
<dbReference type="PANTHER" id="PTHR43130">
    <property type="entry name" value="ARAC-FAMILY TRANSCRIPTIONAL REGULATOR"/>
    <property type="match status" value="1"/>
</dbReference>
<keyword evidence="3" id="KW-1185">Reference proteome</keyword>
<proteinExistence type="predicted"/>
<dbReference type="GO" id="GO:0016740">
    <property type="term" value="F:transferase activity"/>
    <property type="evidence" value="ECO:0007669"/>
    <property type="project" value="UniProtKB-KW"/>
</dbReference>
<protein>
    <submittedName>
        <fullName evidence="2">Class I glutamine amidotransferase-like protein</fullName>
    </submittedName>
</protein>
<dbReference type="InterPro" id="IPR002818">
    <property type="entry name" value="DJ-1/PfpI"/>
</dbReference>
<dbReference type="Pfam" id="PF01965">
    <property type="entry name" value="DJ-1_PfpI"/>
    <property type="match status" value="1"/>
</dbReference>
<dbReference type="InterPro" id="IPR029062">
    <property type="entry name" value="Class_I_gatase-like"/>
</dbReference>
<feature type="domain" description="DJ-1/PfpI" evidence="1">
    <location>
        <begin position="13"/>
        <end position="179"/>
    </location>
</feature>
<sequence>MTGTGNLPTKFGLLLYPGFEVLDVFGPLEALNVISRKDFLEISPVFIENVSLSIIAEKLEPVSPGKPGMVGSSLAQKIIPEYTLENAPNLDVLLVPGGMGSSDVPDVVIQWLQNIFPNLQYLITVCTGADLAARAGLLNGLRATTNKMAWKSITSKQTSHKTYWVADARWVKGSTKVWTTSGVSAGTDGFIAWIEEVYGADLATNACTWMEYIRDSKPECDPFSKGLHDVPPTET</sequence>
<dbReference type="Proteomes" id="UP000250140">
    <property type="component" value="Unassembled WGS sequence"/>
</dbReference>
<reference evidence="2 3" key="1">
    <citation type="journal article" date="2016" name="Nat. Commun.">
        <title>Ectomycorrhizal ecology is imprinted in the genome of the dominant symbiotic fungus Cenococcum geophilum.</title>
        <authorList>
            <consortium name="DOE Joint Genome Institute"/>
            <person name="Peter M."/>
            <person name="Kohler A."/>
            <person name="Ohm R.A."/>
            <person name="Kuo A."/>
            <person name="Krutzmann J."/>
            <person name="Morin E."/>
            <person name="Arend M."/>
            <person name="Barry K.W."/>
            <person name="Binder M."/>
            <person name="Choi C."/>
            <person name="Clum A."/>
            <person name="Copeland A."/>
            <person name="Grisel N."/>
            <person name="Haridas S."/>
            <person name="Kipfer T."/>
            <person name="LaButti K."/>
            <person name="Lindquist E."/>
            <person name="Lipzen A."/>
            <person name="Maire R."/>
            <person name="Meier B."/>
            <person name="Mihaltcheva S."/>
            <person name="Molinier V."/>
            <person name="Murat C."/>
            <person name="Poggeler S."/>
            <person name="Quandt C.A."/>
            <person name="Sperisen C."/>
            <person name="Tritt A."/>
            <person name="Tisserant E."/>
            <person name="Crous P.W."/>
            <person name="Henrissat B."/>
            <person name="Nehls U."/>
            <person name="Egli S."/>
            <person name="Spatafora J.W."/>
            <person name="Grigoriev I.V."/>
            <person name="Martin F.M."/>
        </authorList>
    </citation>
    <scope>NUCLEOTIDE SEQUENCE [LARGE SCALE GENOMIC DNA]</scope>
    <source>
        <strain evidence="2 3">CBS 207.34</strain>
    </source>
</reference>
<keyword evidence="2" id="KW-0315">Glutamine amidotransferase</keyword>